<keyword evidence="2" id="KW-1185">Reference proteome</keyword>
<dbReference type="EMBL" id="FJOG01000005">
    <property type="protein sequence ID" value="CZR54507.1"/>
    <property type="molecule type" value="Genomic_DNA"/>
</dbReference>
<dbReference type="Proteomes" id="UP000184330">
    <property type="component" value="Unassembled WGS sequence"/>
</dbReference>
<evidence type="ECO:0000313" key="2">
    <source>
        <dbReference type="Proteomes" id="UP000184330"/>
    </source>
</evidence>
<reference evidence="1 2" key="1">
    <citation type="submission" date="2016-03" db="EMBL/GenBank/DDBJ databases">
        <authorList>
            <person name="Ploux O."/>
        </authorList>
    </citation>
    <scope>NUCLEOTIDE SEQUENCE [LARGE SCALE GENOMIC DNA]</scope>
    <source>
        <strain evidence="1 2">UAMH 11012</strain>
    </source>
</reference>
<name>A0A1L7WP18_9HELO</name>
<organism evidence="1 2">
    <name type="scientific">Phialocephala subalpina</name>
    <dbReference type="NCBI Taxonomy" id="576137"/>
    <lineage>
        <taxon>Eukaryota</taxon>
        <taxon>Fungi</taxon>
        <taxon>Dikarya</taxon>
        <taxon>Ascomycota</taxon>
        <taxon>Pezizomycotina</taxon>
        <taxon>Leotiomycetes</taxon>
        <taxon>Helotiales</taxon>
        <taxon>Mollisiaceae</taxon>
        <taxon>Phialocephala</taxon>
        <taxon>Phialocephala fortinii species complex</taxon>
    </lineage>
</organism>
<dbReference type="AlphaFoldDB" id="A0A1L7WP18"/>
<accession>A0A1L7WP18</accession>
<sequence length="493" mass="56756">MGQQSIAQNLGAVFMIPDFSPADLKQHHHLDLCQARRLEKQEYFNPGQRTGQSRWMPSNDTPLKLAQCYHLALREPNEVLQHDTDKEDQLNGRLHYHFWRIQAAQLSRKRKGLGPIDYTLNELGLRPPAKKFKIKNLRSLPLGFKIIHEGCLLTLTHNSFEDNTATEANITHKNNLIYDAEMEKVYACVNNLVKARAVEAVARAVVWAIDFGIQIDKVREPDEEAGTFSWLFIDFYNWGFAKDEIDLEETRLTASHIERLAEMMVTLDNAYPEAKDMPGGAGIKRTKNELRGNSMWILSGYCIGKGCGLESPDVLMSSTASSQFDEWGDWRSGPDFYTNLTEWWSIIFSIQSGWDFRKHGQEVVTTRIEDSPLWVGLIDLEIEKDTTLDLKFDDVLAPRWLNKGPWDKYKEFGTEATGGVPGTLRSFLTFEDGEENVLGALNGFLLSGRTILPEWQARIRDRWPEYDARRSARIEFLRWIMEGRRPGYHRRKE</sequence>
<proteinExistence type="predicted"/>
<evidence type="ECO:0000313" key="1">
    <source>
        <dbReference type="EMBL" id="CZR54507.1"/>
    </source>
</evidence>
<gene>
    <name evidence="1" type="ORF">PAC_04391</name>
</gene>
<protein>
    <submittedName>
        <fullName evidence="1">Uncharacterized protein</fullName>
    </submittedName>
</protein>
<dbReference type="OrthoDB" id="10651113at2759"/>